<organism evidence="1 2">
    <name type="scientific">Cajanus cajan</name>
    <name type="common">Pigeon pea</name>
    <name type="synonym">Cajanus indicus</name>
    <dbReference type="NCBI Taxonomy" id="3821"/>
    <lineage>
        <taxon>Eukaryota</taxon>
        <taxon>Viridiplantae</taxon>
        <taxon>Streptophyta</taxon>
        <taxon>Embryophyta</taxon>
        <taxon>Tracheophyta</taxon>
        <taxon>Spermatophyta</taxon>
        <taxon>Magnoliopsida</taxon>
        <taxon>eudicotyledons</taxon>
        <taxon>Gunneridae</taxon>
        <taxon>Pentapetalae</taxon>
        <taxon>rosids</taxon>
        <taxon>fabids</taxon>
        <taxon>Fabales</taxon>
        <taxon>Fabaceae</taxon>
        <taxon>Papilionoideae</taxon>
        <taxon>50 kb inversion clade</taxon>
        <taxon>NPAAA clade</taxon>
        <taxon>indigoferoid/millettioid clade</taxon>
        <taxon>Phaseoleae</taxon>
        <taxon>Cajanus</taxon>
    </lineage>
</organism>
<accession>A0A151REV1</accession>
<dbReference type="EMBL" id="KQ483790">
    <property type="protein sequence ID" value="KYP41158.1"/>
    <property type="molecule type" value="Genomic_DNA"/>
</dbReference>
<reference evidence="1" key="1">
    <citation type="journal article" date="2012" name="Nat. Biotechnol.">
        <title>Draft genome sequence of pigeonpea (Cajanus cajan), an orphan legume crop of resource-poor farmers.</title>
        <authorList>
            <person name="Varshney R.K."/>
            <person name="Chen W."/>
            <person name="Li Y."/>
            <person name="Bharti A.K."/>
            <person name="Saxena R.K."/>
            <person name="Schlueter J.A."/>
            <person name="Donoghue M.T."/>
            <person name="Azam S."/>
            <person name="Fan G."/>
            <person name="Whaley A.M."/>
            <person name="Farmer A.D."/>
            <person name="Sheridan J."/>
            <person name="Iwata A."/>
            <person name="Tuteja R."/>
            <person name="Penmetsa R.V."/>
            <person name="Wu W."/>
            <person name="Upadhyaya H.D."/>
            <person name="Yang S.P."/>
            <person name="Shah T."/>
            <person name="Saxena K.B."/>
            <person name="Michael T."/>
            <person name="McCombie W.R."/>
            <person name="Yang B."/>
            <person name="Zhang G."/>
            <person name="Yang H."/>
            <person name="Wang J."/>
            <person name="Spillane C."/>
            <person name="Cook D.R."/>
            <person name="May G.D."/>
            <person name="Xu X."/>
            <person name="Jackson S.A."/>
        </authorList>
    </citation>
    <scope>NUCLEOTIDE SEQUENCE [LARGE SCALE GENOMIC DNA]</scope>
</reference>
<keyword evidence="2" id="KW-1185">Reference proteome</keyword>
<sequence>MRYALNAGCSYSRQRGNFNWADYIEGETNNAPKFPIVNRSHLFILVAAAVYLM</sequence>
<proteinExistence type="predicted"/>
<dbReference type="Gramene" id="C.cajan_33535.t">
    <property type="protein sequence ID" value="C.cajan_33535.t"/>
    <property type="gene ID" value="C.cajan_33535"/>
</dbReference>
<dbReference type="Proteomes" id="UP000075243">
    <property type="component" value="Unassembled WGS sequence"/>
</dbReference>
<gene>
    <name evidence="1" type="ORF">KK1_037454</name>
</gene>
<protein>
    <submittedName>
        <fullName evidence="1">Uncharacterized protein</fullName>
    </submittedName>
</protein>
<name>A0A151REV1_CAJCA</name>
<evidence type="ECO:0000313" key="1">
    <source>
        <dbReference type="EMBL" id="KYP41158.1"/>
    </source>
</evidence>
<dbReference type="AlphaFoldDB" id="A0A151REV1"/>
<evidence type="ECO:0000313" key="2">
    <source>
        <dbReference type="Proteomes" id="UP000075243"/>
    </source>
</evidence>